<evidence type="ECO:0000256" key="2">
    <source>
        <dbReference type="ARBA" id="ARBA00022679"/>
    </source>
</evidence>
<keyword evidence="1" id="KW-0963">Cytoplasm</keyword>
<keyword evidence="7" id="KW-0501">Molybdenum cofactor biosynthesis</keyword>
<dbReference type="CDD" id="cd02503">
    <property type="entry name" value="MobA"/>
    <property type="match status" value="1"/>
</dbReference>
<keyword evidence="10" id="KW-1185">Reference proteome</keyword>
<name>A0ABQ6ZCP6_9GAMM</name>
<evidence type="ECO:0000256" key="7">
    <source>
        <dbReference type="ARBA" id="ARBA00023150"/>
    </source>
</evidence>
<keyword evidence="4" id="KW-0547">Nucleotide-binding</keyword>
<keyword evidence="9" id="KW-0548">Nucleotidyltransferase</keyword>
<evidence type="ECO:0000313" key="10">
    <source>
        <dbReference type="Proteomes" id="UP000781710"/>
    </source>
</evidence>
<dbReference type="Proteomes" id="UP000781710">
    <property type="component" value="Unassembled WGS sequence"/>
</dbReference>
<evidence type="ECO:0000256" key="3">
    <source>
        <dbReference type="ARBA" id="ARBA00022723"/>
    </source>
</evidence>
<evidence type="ECO:0000256" key="1">
    <source>
        <dbReference type="ARBA" id="ARBA00022490"/>
    </source>
</evidence>
<dbReference type="InterPro" id="IPR029044">
    <property type="entry name" value="Nucleotide-diphossugar_trans"/>
</dbReference>
<accession>A0ABQ6ZCP6</accession>
<dbReference type="PANTHER" id="PTHR19136">
    <property type="entry name" value="MOLYBDENUM COFACTOR GUANYLYLTRANSFERASE"/>
    <property type="match status" value="1"/>
</dbReference>
<gene>
    <name evidence="9" type="ORF">CSC78_18075</name>
</gene>
<evidence type="ECO:0000259" key="8">
    <source>
        <dbReference type="Pfam" id="PF12804"/>
    </source>
</evidence>
<dbReference type="Gene3D" id="3.90.550.10">
    <property type="entry name" value="Spore Coat Polysaccharide Biosynthesis Protein SpsA, Chain A"/>
    <property type="match status" value="1"/>
</dbReference>
<keyword evidence="6" id="KW-0342">GTP-binding</keyword>
<comment type="caution">
    <text evidence="9">The sequence shown here is derived from an EMBL/GenBank/DDBJ whole genome shotgun (WGS) entry which is preliminary data.</text>
</comment>
<dbReference type="EMBL" id="PDWW01000038">
    <property type="protein sequence ID" value="KAF1721430.1"/>
    <property type="molecule type" value="Genomic_DNA"/>
</dbReference>
<dbReference type="SUPFAM" id="SSF53448">
    <property type="entry name" value="Nucleotide-diphospho-sugar transferases"/>
    <property type="match status" value="1"/>
</dbReference>
<dbReference type="PANTHER" id="PTHR19136:SF81">
    <property type="entry name" value="MOLYBDENUM COFACTOR GUANYLYLTRANSFERASE"/>
    <property type="match status" value="1"/>
</dbReference>
<feature type="domain" description="MobA-like NTP transferase" evidence="8">
    <location>
        <begin position="7"/>
        <end position="113"/>
    </location>
</feature>
<keyword evidence="2" id="KW-0808">Transferase</keyword>
<dbReference type="Pfam" id="PF12804">
    <property type="entry name" value="NTP_transf_3"/>
    <property type="match status" value="1"/>
</dbReference>
<keyword evidence="5" id="KW-0460">Magnesium</keyword>
<evidence type="ECO:0000256" key="5">
    <source>
        <dbReference type="ARBA" id="ARBA00022842"/>
    </source>
</evidence>
<dbReference type="InterPro" id="IPR013482">
    <property type="entry name" value="Molybde_CF_guanTrfase"/>
</dbReference>
<dbReference type="GO" id="GO:0016779">
    <property type="term" value="F:nucleotidyltransferase activity"/>
    <property type="evidence" value="ECO:0007669"/>
    <property type="project" value="UniProtKB-KW"/>
</dbReference>
<reference evidence="9 10" key="1">
    <citation type="submission" date="2017-10" db="EMBL/GenBank/DDBJ databases">
        <title>Whole genome sequencing of members of genus Pseudoxanthomonas.</title>
        <authorList>
            <person name="Kumar S."/>
            <person name="Bansal K."/>
            <person name="Kaur A."/>
            <person name="Patil P."/>
            <person name="Sharma S."/>
            <person name="Patil P.B."/>
        </authorList>
    </citation>
    <scope>NUCLEOTIDE SEQUENCE [LARGE SCALE GENOMIC DNA]</scope>
    <source>
        <strain evidence="9 10">DSM 17109</strain>
    </source>
</reference>
<proteinExistence type="predicted"/>
<protein>
    <submittedName>
        <fullName evidence="9">Molybdenum cofactor guanylyltransferase</fullName>
    </submittedName>
</protein>
<evidence type="ECO:0000256" key="4">
    <source>
        <dbReference type="ARBA" id="ARBA00022741"/>
    </source>
</evidence>
<evidence type="ECO:0000313" key="9">
    <source>
        <dbReference type="EMBL" id="KAF1721430.1"/>
    </source>
</evidence>
<dbReference type="RefSeq" id="WP_162339258.1">
    <property type="nucleotide sequence ID" value="NZ_JBHSRQ010000012.1"/>
</dbReference>
<organism evidence="9 10">
    <name type="scientific">Pseudoxanthomonas japonensis</name>
    <dbReference type="NCBI Taxonomy" id="69284"/>
    <lineage>
        <taxon>Bacteria</taxon>
        <taxon>Pseudomonadati</taxon>
        <taxon>Pseudomonadota</taxon>
        <taxon>Gammaproteobacteria</taxon>
        <taxon>Lysobacterales</taxon>
        <taxon>Lysobacteraceae</taxon>
        <taxon>Pseudoxanthomonas</taxon>
    </lineage>
</organism>
<keyword evidence="3" id="KW-0479">Metal-binding</keyword>
<sequence>MTGSWCAVLLAGGRSSRMGTDKAMLPWGDGTLLTHMHDVLRATGADRVIVSGDRPAVDGVPDVLPDTGPMGALAQLAPRLEDGTWLIVPVDMPLLSQVLIDALLATRTTCACVEDHMLPMVLRINDGVRAVMSDIGSRSGRERSLRALQQSLRVEHLPAAPWQRALRNCNTPDDWATLQTLA</sequence>
<evidence type="ECO:0000256" key="6">
    <source>
        <dbReference type="ARBA" id="ARBA00023134"/>
    </source>
</evidence>
<dbReference type="InterPro" id="IPR025877">
    <property type="entry name" value="MobA-like_NTP_Trfase"/>
</dbReference>